<dbReference type="Gene3D" id="3.40.50.150">
    <property type="entry name" value="Vaccinia Virus protein VP39"/>
    <property type="match status" value="1"/>
</dbReference>
<dbReference type="RefSeq" id="WP_013737979.1">
    <property type="nucleotide sequence ID" value="NC_015435.1"/>
</dbReference>
<name>F4FYI3_METCR</name>
<evidence type="ECO:0000313" key="4">
    <source>
        <dbReference type="EMBL" id="AEB95481.1"/>
    </source>
</evidence>
<accession>F4FYI3</accession>
<dbReference type="InterPro" id="IPR029063">
    <property type="entry name" value="SAM-dependent_MTases_sf"/>
</dbReference>
<dbReference type="Pfam" id="PF13649">
    <property type="entry name" value="Methyltransf_25"/>
    <property type="match status" value="1"/>
</dbReference>
<dbReference type="KEGG" id="mcn:Mcup_1378"/>
<dbReference type="PATRIC" id="fig|1006006.8.peg.1372"/>
<dbReference type="SUPFAM" id="SSF53335">
    <property type="entry name" value="S-adenosyl-L-methionine-dependent methyltransferases"/>
    <property type="match status" value="1"/>
</dbReference>
<dbReference type="OrthoDB" id="1018at2157"/>
<evidence type="ECO:0000256" key="2">
    <source>
        <dbReference type="ARBA" id="ARBA00022679"/>
    </source>
</evidence>
<evidence type="ECO:0000259" key="3">
    <source>
        <dbReference type="Pfam" id="PF13649"/>
    </source>
</evidence>
<dbReference type="GO" id="GO:0032259">
    <property type="term" value="P:methylation"/>
    <property type="evidence" value="ECO:0007669"/>
    <property type="project" value="UniProtKB-KW"/>
</dbReference>
<dbReference type="CDD" id="cd02440">
    <property type="entry name" value="AdoMet_MTases"/>
    <property type="match status" value="1"/>
</dbReference>
<dbReference type="Proteomes" id="UP000007812">
    <property type="component" value="Chromosome"/>
</dbReference>
<keyword evidence="2" id="KW-0808">Transferase</keyword>
<dbReference type="EMBL" id="CP002656">
    <property type="protein sequence ID" value="AEB95481.1"/>
    <property type="molecule type" value="Genomic_DNA"/>
</dbReference>
<dbReference type="PANTHER" id="PTHR43861:SF1">
    <property type="entry name" value="TRANS-ACONITATE 2-METHYLTRANSFERASE"/>
    <property type="match status" value="1"/>
</dbReference>
<protein>
    <submittedName>
        <fullName evidence="4">Methyltransferase type 11</fullName>
    </submittedName>
</protein>
<organism evidence="4 5">
    <name type="scientific">Metallosphaera cuprina (strain Ar-4)</name>
    <dbReference type="NCBI Taxonomy" id="1006006"/>
    <lineage>
        <taxon>Archaea</taxon>
        <taxon>Thermoproteota</taxon>
        <taxon>Thermoprotei</taxon>
        <taxon>Sulfolobales</taxon>
        <taxon>Sulfolobaceae</taxon>
        <taxon>Metallosphaera</taxon>
    </lineage>
</organism>
<dbReference type="GO" id="GO:0008168">
    <property type="term" value="F:methyltransferase activity"/>
    <property type="evidence" value="ECO:0007669"/>
    <property type="project" value="UniProtKB-KW"/>
</dbReference>
<keyword evidence="5" id="KW-1185">Reference proteome</keyword>
<dbReference type="InterPro" id="IPR041698">
    <property type="entry name" value="Methyltransf_25"/>
</dbReference>
<dbReference type="Gene3D" id="2.20.25.110">
    <property type="entry name" value="S-adenosyl-L-methionine-dependent methyltransferases"/>
    <property type="match status" value="1"/>
</dbReference>
<evidence type="ECO:0000313" key="5">
    <source>
        <dbReference type="Proteomes" id="UP000007812"/>
    </source>
</evidence>
<dbReference type="AlphaFoldDB" id="F4FYI3"/>
<dbReference type="eggNOG" id="arCOG01791">
    <property type="taxonomic scope" value="Archaea"/>
</dbReference>
<dbReference type="GeneID" id="10493567"/>
<dbReference type="HOGENOM" id="CLU_069129_1_0_2"/>
<gene>
    <name evidence="4" type="ordered locus">Mcup_1378</name>
</gene>
<dbReference type="STRING" id="1006006.Mcup_1378"/>
<feature type="domain" description="Methyltransferase" evidence="3">
    <location>
        <begin position="47"/>
        <end position="137"/>
    </location>
</feature>
<sequence length="246" mass="28549">MSNNEIIFKIFESDFYISEMVKIWDEGNKWANWIKQLSQRYNLGKTVLDVPCGVGRVSYFLVNEGFNVTGIDISERMLEIAKKNVTGAKFVKGDMRRLSDTVKDEKYDIVLNLFNSLGYYNDEDDMDILFSIRTVTKGMAIVNLDSRDYLIYNLPDVRYSYVPPYMVVDISRFEPTTSRVEVVRKYLDKKGNEVGSLEYSQRYYSLHEVVKMAKRAGFRVEDILSGYSWKPYEIGDPQMTLVLSPS</sequence>
<reference evidence="4 5" key="1">
    <citation type="journal article" date="2011" name="J. Bacteriol.">
        <title>Complete genome sequence of Metallosphaera cuprina, a metal sulfide-oxidizing archaeon from a hot spring.</title>
        <authorList>
            <person name="Liu L.J."/>
            <person name="You X.Y."/>
            <person name="Zheng H."/>
            <person name="Wang S."/>
            <person name="Jiang C.Y."/>
            <person name="Liu S.J."/>
        </authorList>
    </citation>
    <scope>NUCLEOTIDE SEQUENCE [LARGE SCALE GENOMIC DNA]</scope>
    <source>
        <strain evidence="4 5">Ar-4</strain>
    </source>
</reference>
<dbReference type="PANTHER" id="PTHR43861">
    <property type="entry name" value="TRANS-ACONITATE 2-METHYLTRANSFERASE-RELATED"/>
    <property type="match status" value="1"/>
</dbReference>
<proteinExistence type="predicted"/>
<evidence type="ECO:0000256" key="1">
    <source>
        <dbReference type="ARBA" id="ARBA00022603"/>
    </source>
</evidence>
<keyword evidence="1 4" id="KW-0489">Methyltransferase</keyword>